<name>A0A371DFR9_9APHY</name>
<dbReference type="Proteomes" id="UP000256964">
    <property type="component" value="Unassembled WGS sequence"/>
</dbReference>
<protein>
    <recommendedName>
        <fullName evidence="2">DUF6533 domain-containing protein</fullName>
    </recommendedName>
</protein>
<sequence length="315" mass="35280">MTSHLALEASALSLEYTSLAANSYGRVACAALLSYDYLLTLDKEVELFWNWRSTGATALFMVNRYLVMILRLANLVGFMPMSDQVRDRSEDGSRFHSTPVYSLGSVCGSASLRVEQIPVFINVRLSAFDHNPGGQYFIVSFGIHRILRPYLRLYRHRPVESGSIPKVLVIICRTCFLVADLLLILITWSTISRPRIVDSVSRGFTGYTSGFTLADVLLQNGTMYFFVLLILHSLHLILSMCSVHVALQSLSYGYVTVFTESFTALLVSRFLLDLQEAHRNACDADFEEETEGETSRAGTLIFERVIGSHDSSRDS</sequence>
<feature type="transmembrane region" description="Helical" evidence="1">
    <location>
        <begin position="167"/>
        <end position="188"/>
    </location>
</feature>
<reference evidence="3 4" key="1">
    <citation type="journal article" date="2018" name="Biotechnol. Biofuels">
        <title>Integrative visual omics of the white-rot fungus Polyporus brumalis exposes the biotechnological potential of its oxidative enzymes for delignifying raw plant biomass.</title>
        <authorList>
            <person name="Miyauchi S."/>
            <person name="Rancon A."/>
            <person name="Drula E."/>
            <person name="Hage H."/>
            <person name="Chaduli D."/>
            <person name="Favel A."/>
            <person name="Grisel S."/>
            <person name="Henrissat B."/>
            <person name="Herpoel-Gimbert I."/>
            <person name="Ruiz-Duenas F.J."/>
            <person name="Chevret D."/>
            <person name="Hainaut M."/>
            <person name="Lin J."/>
            <person name="Wang M."/>
            <person name="Pangilinan J."/>
            <person name="Lipzen A."/>
            <person name="Lesage-Meessen L."/>
            <person name="Navarro D."/>
            <person name="Riley R."/>
            <person name="Grigoriev I.V."/>
            <person name="Zhou S."/>
            <person name="Raouche S."/>
            <person name="Rosso M.N."/>
        </authorList>
    </citation>
    <scope>NUCLEOTIDE SEQUENCE [LARGE SCALE GENOMIC DNA]</scope>
    <source>
        <strain evidence="3 4">BRFM 1820</strain>
    </source>
</reference>
<feature type="transmembrane region" description="Helical" evidence="1">
    <location>
        <begin position="225"/>
        <end position="246"/>
    </location>
</feature>
<feature type="transmembrane region" description="Helical" evidence="1">
    <location>
        <begin position="58"/>
        <end position="79"/>
    </location>
</feature>
<dbReference type="Pfam" id="PF20151">
    <property type="entry name" value="DUF6533"/>
    <property type="match status" value="1"/>
</dbReference>
<accession>A0A371DFR9</accession>
<organism evidence="3 4">
    <name type="scientific">Lentinus brumalis</name>
    <dbReference type="NCBI Taxonomy" id="2498619"/>
    <lineage>
        <taxon>Eukaryota</taxon>
        <taxon>Fungi</taxon>
        <taxon>Dikarya</taxon>
        <taxon>Basidiomycota</taxon>
        <taxon>Agaricomycotina</taxon>
        <taxon>Agaricomycetes</taxon>
        <taxon>Polyporales</taxon>
        <taxon>Polyporaceae</taxon>
        <taxon>Lentinus</taxon>
    </lineage>
</organism>
<evidence type="ECO:0000313" key="4">
    <source>
        <dbReference type="Proteomes" id="UP000256964"/>
    </source>
</evidence>
<evidence type="ECO:0000256" key="1">
    <source>
        <dbReference type="SAM" id="Phobius"/>
    </source>
</evidence>
<feature type="domain" description="DUF6533" evidence="2">
    <location>
        <begin position="24"/>
        <end position="69"/>
    </location>
</feature>
<evidence type="ECO:0000313" key="3">
    <source>
        <dbReference type="EMBL" id="RDX51358.1"/>
    </source>
</evidence>
<feature type="transmembrane region" description="Helical" evidence="1">
    <location>
        <begin position="252"/>
        <end position="272"/>
    </location>
</feature>
<evidence type="ECO:0000259" key="2">
    <source>
        <dbReference type="Pfam" id="PF20151"/>
    </source>
</evidence>
<gene>
    <name evidence="3" type="ORF">OH76DRAFT_326784</name>
</gene>
<keyword evidence="1" id="KW-0472">Membrane</keyword>
<keyword evidence="1" id="KW-1133">Transmembrane helix</keyword>
<proteinExistence type="predicted"/>
<dbReference type="OrthoDB" id="2757259at2759"/>
<dbReference type="AlphaFoldDB" id="A0A371DFR9"/>
<keyword evidence="4" id="KW-1185">Reference proteome</keyword>
<keyword evidence="1" id="KW-0812">Transmembrane</keyword>
<dbReference type="InterPro" id="IPR045340">
    <property type="entry name" value="DUF6533"/>
</dbReference>
<dbReference type="EMBL" id="KZ857395">
    <property type="protein sequence ID" value="RDX51358.1"/>
    <property type="molecule type" value="Genomic_DNA"/>
</dbReference>